<dbReference type="InterPro" id="IPR041622">
    <property type="entry name" value="SLATT_fungi"/>
</dbReference>
<dbReference type="PANTHER" id="PTHR38793">
    <property type="entry name" value="SLATT_FUNGAL DOMAIN-CONTAINING PROTEIN-RELATED"/>
    <property type="match status" value="1"/>
</dbReference>
<dbReference type="HOGENOM" id="CLU_754397_0_0_1"/>
<evidence type="ECO:0000256" key="1">
    <source>
        <dbReference type="SAM" id="Phobius"/>
    </source>
</evidence>
<dbReference type="OrthoDB" id="4472872at2759"/>
<dbReference type="GeneID" id="19327861"/>
<keyword evidence="1" id="KW-1133">Transmembrane helix</keyword>
<proteinExistence type="predicted"/>
<dbReference type="Proteomes" id="UP000014074">
    <property type="component" value="Unassembled WGS sequence"/>
</dbReference>
<feature type="domain" description="SMODS and SLOG-associating 2TM effector" evidence="2">
    <location>
        <begin position="43"/>
        <end position="161"/>
    </location>
</feature>
<keyword evidence="1" id="KW-0472">Membrane</keyword>
<feature type="transmembrane region" description="Helical" evidence="1">
    <location>
        <begin position="88"/>
        <end position="106"/>
    </location>
</feature>
<evidence type="ECO:0000313" key="3">
    <source>
        <dbReference type="EMBL" id="EON97375.1"/>
    </source>
</evidence>
<organism evidence="3 4">
    <name type="scientific">Phaeoacremonium minimum (strain UCR-PA7)</name>
    <name type="common">Esca disease fungus</name>
    <name type="synonym">Togninia minima</name>
    <dbReference type="NCBI Taxonomy" id="1286976"/>
    <lineage>
        <taxon>Eukaryota</taxon>
        <taxon>Fungi</taxon>
        <taxon>Dikarya</taxon>
        <taxon>Ascomycota</taxon>
        <taxon>Pezizomycotina</taxon>
        <taxon>Sordariomycetes</taxon>
        <taxon>Sordariomycetidae</taxon>
        <taxon>Togniniales</taxon>
        <taxon>Togniniaceae</taxon>
        <taxon>Phaeoacremonium</taxon>
    </lineage>
</organism>
<accession>R8BDK5</accession>
<feature type="transmembrane region" description="Helical" evidence="1">
    <location>
        <begin position="57"/>
        <end position="82"/>
    </location>
</feature>
<gene>
    <name evidence="3" type="ORF">UCRPA7_7131</name>
</gene>
<dbReference type="KEGG" id="tmn:UCRPA7_7131"/>
<dbReference type="AlphaFoldDB" id="R8BDK5"/>
<dbReference type="Pfam" id="PF18142">
    <property type="entry name" value="SLATT_fungal"/>
    <property type="match status" value="1"/>
</dbReference>
<sequence>MPEDDPLALFRLMLGITASPQLGFSASGPTGTRPAANIGLYARVVDSEQKAKDSYKVFSVVINGCYFLQIIIAAALTALGAANANNKAITAFGALNTVIAGFLTFLKGSGLPGRLKYFGNEWKKIREFIEQRERDFSRHNCPLDVHEVVATIEQMYANTKQEIEMNTPDSYNSVTSMRLMGGGGSDKIGGIDASKIDGVMNKLKNLDGTIGNLKSQFENKTHQVHETAHHLQDDEKHVEEEIRYRRKALVSEIEEEKPRLTREVSYAMDEAARQVRNEIMERGTHAVTDARDMQERAWDDARTGIARQVRITADEIDEPKKQGDLREH</sequence>
<evidence type="ECO:0000313" key="4">
    <source>
        <dbReference type="Proteomes" id="UP000014074"/>
    </source>
</evidence>
<evidence type="ECO:0000259" key="2">
    <source>
        <dbReference type="Pfam" id="PF18142"/>
    </source>
</evidence>
<name>R8BDK5_PHAM7</name>
<keyword evidence="1" id="KW-0812">Transmembrane</keyword>
<dbReference type="eggNOG" id="ENOG502SRNI">
    <property type="taxonomic scope" value="Eukaryota"/>
</dbReference>
<dbReference type="NCBIfam" id="NF033635">
    <property type="entry name" value="SLATT_fungal"/>
    <property type="match status" value="1"/>
</dbReference>
<keyword evidence="4" id="KW-1185">Reference proteome</keyword>
<dbReference type="RefSeq" id="XP_007917856.1">
    <property type="nucleotide sequence ID" value="XM_007919665.1"/>
</dbReference>
<protein>
    <recommendedName>
        <fullName evidence="2">SMODS and SLOG-associating 2TM effector domain-containing protein</fullName>
    </recommendedName>
</protein>
<reference evidence="4" key="1">
    <citation type="journal article" date="2013" name="Genome Announc.">
        <title>Draft genome sequence of the ascomycete Phaeoacremonium aleophilum strain UCR-PA7, a causal agent of the esca disease complex in grapevines.</title>
        <authorList>
            <person name="Blanco-Ulate B."/>
            <person name="Rolshausen P."/>
            <person name="Cantu D."/>
        </authorList>
    </citation>
    <scope>NUCLEOTIDE SEQUENCE [LARGE SCALE GENOMIC DNA]</scope>
    <source>
        <strain evidence="4">UCR-PA7</strain>
    </source>
</reference>
<dbReference type="PANTHER" id="PTHR38793:SF3">
    <property type="entry name" value="SMODS AND SLOG-ASSOCIATING 2TM EFFECTOR DOMAIN-CONTAINING PROTEIN"/>
    <property type="match status" value="1"/>
</dbReference>
<dbReference type="EMBL" id="KB933267">
    <property type="protein sequence ID" value="EON97375.1"/>
    <property type="molecule type" value="Genomic_DNA"/>
</dbReference>